<dbReference type="AlphaFoldDB" id="A0A7C1H433"/>
<reference evidence="2" key="1">
    <citation type="journal article" date="2020" name="mSystems">
        <title>Genome- and Community-Level Interaction Insights into Carbon Utilization and Element Cycling Functions of Hydrothermarchaeota in Hydrothermal Sediment.</title>
        <authorList>
            <person name="Zhou Z."/>
            <person name="Liu Y."/>
            <person name="Xu W."/>
            <person name="Pan J."/>
            <person name="Luo Z.H."/>
            <person name="Li M."/>
        </authorList>
    </citation>
    <scope>NUCLEOTIDE SEQUENCE [LARGE SCALE GENOMIC DNA]</scope>
    <source>
        <strain evidence="2">SpSt-1179</strain>
    </source>
</reference>
<dbReference type="InterPro" id="IPR050659">
    <property type="entry name" value="Peptidase_M24B"/>
</dbReference>
<evidence type="ECO:0000259" key="1">
    <source>
        <dbReference type="Pfam" id="PF00557"/>
    </source>
</evidence>
<dbReference type="SUPFAM" id="SSF55920">
    <property type="entry name" value="Creatinase/aminopeptidase"/>
    <property type="match status" value="1"/>
</dbReference>
<proteinExistence type="predicted"/>
<feature type="domain" description="Peptidase M24" evidence="1">
    <location>
        <begin position="31"/>
        <end position="221"/>
    </location>
</feature>
<dbReference type="PANTHER" id="PTHR46112:SF2">
    <property type="entry name" value="XAA-PRO AMINOPEPTIDASE P-RELATED"/>
    <property type="match status" value="1"/>
</dbReference>
<dbReference type="Pfam" id="PF00557">
    <property type="entry name" value="Peptidase_M24"/>
    <property type="match status" value="1"/>
</dbReference>
<dbReference type="InterPro" id="IPR000994">
    <property type="entry name" value="Pept_M24"/>
</dbReference>
<organism evidence="2">
    <name type="scientific">Mesotoga infera</name>
    <dbReference type="NCBI Taxonomy" id="1236046"/>
    <lineage>
        <taxon>Bacteria</taxon>
        <taxon>Thermotogati</taxon>
        <taxon>Thermotogota</taxon>
        <taxon>Thermotogae</taxon>
        <taxon>Kosmotogales</taxon>
        <taxon>Kosmotogaceae</taxon>
        <taxon>Mesotoga</taxon>
    </lineage>
</organism>
<dbReference type="Gene3D" id="3.90.230.10">
    <property type="entry name" value="Creatinase/methionine aminopeptidase superfamily"/>
    <property type="match status" value="1"/>
</dbReference>
<name>A0A7C1H433_9BACT</name>
<feature type="non-terminal residue" evidence="2">
    <location>
        <position position="1"/>
    </location>
</feature>
<evidence type="ECO:0000313" key="2">
    <source>
        <dbReference type="EMBL" id="HDP78005.1"/>
    </source>
</evidence>
<gene>
    <name evidence="2" type="ORF">ENN47_07460</name>
</gene>
<comment type="caution">
    <text evidence="2">The sequence shown here is derived from an EMBL/GenBank/DDBJ whole genome shotgun (WGS) entry which is preliminary data.</text>
</comment>
<dbReference type="InterPro" id="IPR036005">
    <property type="entry name" value="Creatinase/aminopeptidase-like"/>
</dbReference>
<protein>
    <submittedName>
        <fullName evidence="2">Peptidase M24</fullName>
    </submittedName>
</protein>
<dbReference type="EMBL" id="DSBT01000208">
    <property type="protein sequence ID" value="HDP78005.1"/>
    <property type="molecule type" value="Genomic_DNA"/>
</dbReference>
<dbReference type="PANTHER" id="PTHR46112">
    <property type="entry name" value="AMINOPEPTIDASE"/>
    <property type="match status" value="1"/>
</dbReference>
<dbReference type="Proteomes" id="UP000886198">
    <property type="component" value="Unassembled WGS sequence"/>
</dbReference>
<sequence>KLLSDAGRYSGEHVDITPMRTLLSQSETDTYRILGRECDEIFSALVPTLNSEMTELEVQGLFYDAMAKRDIEPLLALVFSEDSSLRYRHNLSRDVKLGRRGFVSICARRRGLIVSSSRTFMFEASDDVIRQHEQNCFVDAVAIGSSRPGVKLSEAFESLIDAYEKVGRSGEWKFHHQGGIAGYLPREVHANLKSDVYLLEGNAVAWNPTIRGTKSEDTVLIGNDENSILSFPEESTWPSLEFEISDKVVRRPAPLLIG</sequence>
<accession>A0A7C1H433</accession>